<proteinExistence type="predicted"/>
<dbReference type="RefSeq" id="WP_179489503.1">
    <property type="nucleotide sequence ID" value="NZ_JACCBV010000001.1"/>
</dbReference>
<evidence type="ECO:0000313" key="2">
    <source>
        <dbReference type="EMBL" id="NYE19878.1"/>
    </source>
</evidence>
<evidence type="ECO:0000313" key="3">
    <source>
        <dbReference type="Proteomes" id="UP000576969"/>
    </source>
</evidence>
<gene>
    <name evidence="2" type="ORF">BJ991_001906</name>
</gene>
<dbReference type="AlphaFoldDB" id="A0A7Y9GNP3"/>
<sequence length="73" mass="7885">MNSTPDTPQHDGSDLAELRAEIDELKKLPPTDETLGVPETVGEEIPEPKPTDAIGSEDWDAPSPRPHDEPSDA</sequence>
<dbReference type="Proteomes" id="UP000576969">
    <property type="component" value="Unassembled WGS sequence"/>
</dbReference>
<evidence type="ECO:0000256" key="1">
    <source>
        <dbReference type="SAM" id="MobiDB-lite"/>
    </source>
</evidence>
<organism evidence="2 3">
    <name type="scientific">Microbacterium immunditiarum</name>
    <dbReference type="NCBI Taxonomy" id="337480"/>
    <lineage>
        <taxon>Bacteria</taxon>
        <taxon>Bacillati</taxon>
        <taxon>Actinomycetota</taxon>
        <taxon>Actinomycetes</taxon>
        <taxon>Micrococcales</taxon>
        <taxon>Microbacteriaceae</taxon>
        <taxon>Microbacterium</taxon>
    </lineage>
</organism>
<feature type="region of interest" description="Disordered" evidence="1">
    <location>
        <begin position="24"/>
        <end position="73"/>
    </location>
</feature>
<keyword evidence="3" id="KW-1185">Reference proteome</keyword>
<comment type="caution">
    <text evidence="2">The sequence shown here is derived from an EMBL/GenBank/DDBJ whole genome shotgun (WGS) entry which is preliminary data.</text>
</comment>
<name>A0A7Y9GNP3_9MICO</name>
<protein>
    <submittedName>
        <fullName evidence="2">Uncharacterized protein</fullName>
    </submittedName>
</protein>
<reference evidence="2 3" key="1">
    <citation type="submission" date="2020-07" db="EMBL/GenBank/DDBJ databases">
        <title>Sequencing the genomes of 1000 actinobacteria strains.</title>
        <authorList>
            <person name="Klenk H.-P."/>
        </authorList>
    </citation>
    <scope>NUCLEOTIDE SEQUENCE [LARGE SCALE GENOMIC DNA]</scope>
    <source>
        <strain evidence="2 3">DSM 24662</strain>
    </source>
</reference>
<dbReference type="EMBL" id="JACCBV010000001">
    <property type="protein sequence ID" value="NYE19878.1"/>
    <property type="molecule type" value="Genomic_DNA"/>
</dbReference>
<accession>A0A7Y9GNP3</accession>